<feature type="transmembrane region" description="Helical" evidence="6">
    <location>
        <begin position="123"/>
        <end position="148"/>
    </location>
</feature>
<feature type="transmembrane region" description="Helical" evidence="6">
    <location>
        <begin position="7"/>
        <end position="26"/>
    </location>
</feature>
<feature type="transmembrane region" description="Helical" evidence="6">
    <location>
        <begin position="264"/>
        <end position="285"/>
    </location>
</feature>
<protein>
    <submittedName>
        <fullName evidence="7">Flippase-like domain-containing protein</fullName>
    </submittedName>
</protein>
<feature type="transmembrane region" description="Helical" evidence="6">
    <location>
        <begin position="155"/>
        <end position="175"/>
    </location>
</feature>
<evidence type="ECO:0000313" key="7">
    <source>
        <dbReference type="EMBL" id="MCO6024989.1"/>
    </source>
</evidence>
<comment type="subcellular location">
    <subcellularLocation>
        <location evidence="1">Cell membrane</location>
        <topology evidence="1">Multi-pass membrane protein</topology>
    </subcellularLocation>
</comment>
<keyword evidence="8" id="KW-1185">Reference proteome</keyword>
<evidence type="ECO:0000256" key="3">
    <source>
        <dbReference type="ARBA" id="ARBA00022692"/>
    </source>
</evidence>
<gene>
    <name evidence="7" type="ORF">NG821_03870</name>
</gene>
<dbReference type="Pfam" id="PF03706">
    <property type="entry name" value="LPG_synthase_TM"/>
    <property type="match status" value="1"/>
</dbReference>
<evidence type="ECO:0000256" key="1">
    <source>
        <dbReference type="ARBA" id="ARBA00004651"/>
    </source>
</evidence>
<evidence type="ECO:0000256" key="4">
    <source>
        <dbReference type="ARBA" id="ARBA00022989"/>
    </source>
</evidence>
<sequence>MKRKYQNIFFFIGILMFAVMITKLDFKEVWNGLYRAGYWFLASVFLWIFLYAINAASWNVILRSQRNKDGSKPKKQVPLGYLYKLTISGFALNYATPVGLMGGEPYRIMALAPIIGTERATSSVILFVMTHIFSHFWFWLVSIFLYVLTKPINTAMGIFLTVIGLFCCVAIWFFMVGYRKGLALKGMELVSHIPGLKKKTLKFIARHLQQLDNIDHQIAALHAQSHGSFVTAVFLELTCRILSAFEIFFALLVVTPHVSYIDCILILAFTSLLANALFFMPMQLGGREGGFLLSVKGLAMTTTDGIFVALIIRVRECIWIAIGLLLIKFEQKRKKKIP</sequence>
<name>A0ABT1BV86_9BACT</name>
<keyword evidence="2" id="KW-1003">Cell membrane</keyword>
<dbReference type="PANTHER" id="PTHR39087:SF2">
    <property type="entry name" value="UPF0104 MEMBRANE PROTEIN MJ1595"/>
    <property type="match status" value="1"/>
</dbReference>
<feature type="transmembrane region" description="Helical" evidence="6">
    <location>
        <begin position="229"/>
        <end position="252"/>
    </location>
</feature>
<evidence type="ECO:0000313" key="8">
    <source>
        <dbReference type="Proteomes" id="UP001204015"/>
    </source>
</evidence>
<comment type="caution">
    <text evidence="7">The sequence shown here is derived from an EMBL/GenBank/DDBJ whole genome shotgun (WGS) entry which is preliminary data.</text>
</comment>
<evidence type="ECO:0000256" key="2">
    <source>
        <dbReference type="ARBA" id="ARBA00022475"/>
    </source>
</evidence>
<dbReference type="Proteomes" id="UP001204015">
    <property type="component" value="Unassembled WGS sequence"/>
</dbReference>
<reference evidence="7 8" key="1">
    <citation type="submission" date="2022-06" db="EMBL/GenBank/DDBJ databases">
        <title>A taxonomic note on the genus Prevotella: Description of four novel genera and emended description of the genera Hallella and Xylanibacter.</title>
        <authorList>
            <person name="Hitch T.C.A."/>
        </authorList>
    </citation>
    <scope>NUCLEOTIDE SEQUENCE [LARGE SCALE GENOMIC DNA]</scope>
    <source>
        <strain evidence="7 8">DSM 100619</strain>
    </source>
</reference>
<dbReference type="RefSeq" id="WP_252760348.1">
    <property type="nucleotide sequence ID" value="NZ_JAMXLY010000009.1"/>
</dbReference>
<evidence type="ECO:0000256" key="6">
    <source>
        <dbReference type="SAM" id="Phobius"/>
    </source>
</evidence>
<feature type="transmembrane region" description="Helical" evidence="6">
    <location>
        <begin position="305"/>
        <end position="327"/>
    </location>
</feature>
<feature type="transmembrane region" description="Helical" evidence="6">
    <location>
        <begin position="38"/>
        <end position="61"/>
    </location>
</feature>
<organism evidence="7 8">
    <name type="scientific">Segatella cerevisiae</name>
    <dbReference type="NCBI Taxonomy" id="2053716"/>
    <lineage>
        <taxon>Bacteria</taxon>
        <taxon>Pseudomonadati</taxon>
        <taxon>Bacteroidota</taxon>
        <taxon>Bacteroidia</taxon>
        <taxon>Bacteroidales</taxon>
        <taxon>Prevotellaceae</taxon>
        <taxon>Segatella</taxon>
    </lineage>
</organism>
<proteinExistence type="predicted"/>
<keyword evidence="4 6" id="KW-1133">Transmembrane helix</keyword>
<dbReference type="InterPro" id="IPR022791">
    <property type="entry name" value="L-PG_synthase/AglD"/>
</dbReference>
<dbReference type="PANTHER" id="PTHR39087">
    <property type="entry name" value="UPF0104 MEMBRANE PROTEIN MJ1595"/>
    <property type="match status" value="1"/>
</dbReference>
<dbReference type="EMBL" id="JAMXLY010000009">
    <property type="protein sequence ID" value="MCO6024989.1"/>
    <property type="molecule type" value="Genomic_DNA"/>
</dbReference>
<accession>A0ABT1BV86</accession>
<keyword evidence="5 6" id="KW-0472">Membrane</keyword>
<evidence type="ECO:0000256" key="5">
    <source>
        <dbReference type="ARBA" id="ARBA00023136"/>
    </source>
</evidence>
<keyword evidence="3 6" id="KW-0812">Transmembrane</keyword>
<feature type="transmembrane region" description="Helical" evidence="6">
    <location>
        <begin position="81"/>
        <end position="103"/>
    </location>
</feature>